<evidence type="ECO:0000256" key="2">
    <source>
        <dbReference type="SAM" id="SignalP"/>
    </source>
</evidence>
<keyword evidence="2" id="KW-0732">Signal</keyword>
<dbReference type="Proteomes" id="UP000623687">
    <property type="component" value="Unassembled WGS sequence"/>
</dbReference>
<evidence type="ECO:0000313" key="4">
    <source>
        <dbReference type="Proteomes" id="UP000623687"/>
    </source>
</evidence>
<feature type="region of interest" description="Disordered" evidence="1">
    <location>
        <begin position="26"/>
        <end position="46"/>
    </location>
</feature>
<dbReference type="AlphaFoldDB" id="A0A8H6ZTG1"/>
<feature type="signal peptide" evidence="2">
    <location>
        <begin position="1"/>
        <end position="19"/>
    </location>
</feature>
<organism evidence="3 4">
    <name type="scientific">Pleurotus ostreatus</name>
    <name type="common">Oyster mushroom</name>
    <name type="synonym">White-rot fungus</name>
    <dbReference type="NCBI Taxonomy" id="5322"/>
    <lineage>
        <taxon>Eukaryota</taxon>
        <taxon>Fungi</taxon>
        <taxon>Dikarya</taxon>
        <taxon>Basidiomycota</taxon>
        <taxon>Agaricomycotina</taxon>
        <taxon>Agaricomycetes</taxon>
        <taxon>Agaricomycetidae</taxon>
        <taxon>Agaricales</taxon>
        <taxon>Pleurotineae</taxon>
        <taxon>Pleurotaceae</taxon>
        <taxon>Pleurotus</taxon>
    </lineage>
</organism>
<evidence type="ECO:0000256" key="1">
    <source>
        <dbReference type="SAM" id="MobiDB-lite"/>
    </source>
</evidence>
<dbReference type="GeneID" id="59375902"/>
<keyword evidence="4" id="KW-1185">Reference proteome</keyword>
<dbReference type="RefSeq" id="XP_036631657.1">
    <property type="nucleotide sequence ID" value="XM_036775638.1"/>
</dbReference>
<dbReference type="OrthoDB" id="2899698at2759"/>
<dbReference type="VEuPathDB" id="FungiDB:PC9H_006084"/>
<proteinExistence type="predicted"/>
<evidence type="ECO:0000313" key="3">
    <source>
        <dbReference type="EMBL" id="KAF7430379.1"/>
    </source>
</evidence>
<reference evidence="3" key="1">
    <citation type="submission" date="2019-07" db="EMBL/GenBank/DDBJ databases">
        <authorList>
            <person name="Palmer J.M."/>
        </authorList>
    </citation>
    <scope>NUCLEOTIDE SEQUENCE</scope>
    <source>
        <strain evidence="3">PC9</strain>
    </source>
</reference>
<sequence>MQYQTAILVALTFILPALASSPGGVGGRRLPNLADRDTENVSESDSHSLFSVRAAQVSCGSIQVHDKTETEQAELAAKGCIAADSKGLKSSHNCFNKGGNAYFCNPSCFSKSQMKKLGAENGECFV</sequence>
<accession>A0A8H6ZTG1</accession>
<comment type="caution">
    <text evidence="3">The sequence shown here is derived from an EMBL/GenBank/DDBJ whole genome shotgun (WGS) entry which is preliminary data.</text>
</comment>
<feature type="chain" id="PRO_5034031102" evidence="2">
    <location>
        <begin position="20"/>
        <end position="126"/>
    </location>
</feature>
<name>A0A8H6ZTG1_PLEOS</name>
<dbReference type="EMBL" id="JACETU010000004">
    <property type="protein sequence ID" value="KAF7430379.1"/>
    <property type="molecule type" value="Genomic_DNA"/>
</dbReference>
<gene>
    <name evidence="3" type="ORF">PC9H_006084</name>
</gene>
<protein>
    <submittedName>
        <fullName evidence="3">Uncharacterized protein</fullName>
    </submittedName>
</protein>